<dbReference type="AlphaFoldDB" id="A0A2K3L8A8"/>
<gene>
    <name evidence="1" type="ORF">L195_g030691</name>
</gene>
<dbReference type="ExpressionAtlas" id="A0A2K3L8A8">
    <property type="expression patterns" value="baseline"/>
</dbReference>
<dbReference type="PANTHER" id="PTHR48441:SF1">
    <property type="entry name" value="NT-3"/>
    <property type="match status" value="1"/>
</dbReference>
<name>A0A2K3L8A8_TRIPR</name>
<dbReference type="EMBL" id="ASHM01028039">
    <property type="protein sequence ID" value="PNX74764.1"/>
    <property type="molecule type" value="Genomic_DNA"/>
</dbReference>
<proteinExistence type="predicted"/>
<dbReference type="Proteomes" id="UP000236291">
    <property type="component" value="Unassembled WGS sequence"/>
</dbReference>
<evidence type="ECO:0000313" key="1">
    <source>
        <dbReference type="EMBL" id="PNX74764.1"/>
    </source>
</evidence>
<reference evidence="1 2" key="2">
    <citation type="journal article" date="2017" name="Front. Plant Sci.">
        <title>Gene Classification and Mining of Molecular Markers Useful in Red Clover (Trifolium pratense) Breeding.</title>
        <authorList>
            <person name="Istvanek J."/>
            <person name="Dluhosova J."/>
            <person name="Dluhos P."/>
            <person name="Patkova L."/>
            <person name="Nedelnik J."/>
            <person name="Repkova J."/>
        </authorList>
    </citation>
    <scope>NUCLEOTIDE SEQUENCE [LARGE SCALE GENOMIC DNA]</scope>
    <source>
        <strain evidence="2">cv. Tatra</strain>
        <tissue evidence="1">Young leaves</tissue>
    </source>
</reference>
<dbReference type="PANTHER" id="PTHR48441">
    <property type="match status" value="1"/>
</dbReference>
<comment type="caution">
    <text evidence="1">The sequence shown here is derived from an EMBL/GenBank/DDBJ whole genome shotgun (WGS) entry which is preliminary data.</text>
</comment>
<organism evidence="1 2">
    <name type="scientific">Trifolium pratense</name>
    <name type="common">Red clover</name>
    <dbReference type="NCBI Taxonomy" id="57577"/>
    <lineage>
        <taxon>Eukaryota</taxon>
        <taxon>Viridiplantae</taxon>
        <taxon>Streptophyta</taxon>
        <taxon>Embryophyta</taxon>
        <taxon>Tracheophyta</taxon>
        <taxon>Spermatophyta</taxon>
        <taxon>Magnoliopsida</taxon>
        <taxon>eudicotyledons</taxon>
        <taxon>Gunneridae</taxon>
        <taxon>Pentapetalae</taxon>
        <taxon>rosids</taxon>
        <taxon>fabids</taxon>
        <taxon>Fabales</taxon>
        <taxon>Fabaceae</taxon>
        <taxon>Papilionoideae</taxon>
        <taxon>50 kb inversion clade</taxon>
        <taxon>NPAAA clade</taxon>
        <taxon>Hologalegina</taxon>
        <taxon>IRL clade</taxon>
        <taxon>Trifolieae</taxon>
        <taxon>Trifolium</taxon>
    </lineage>
</organism>
<dbReference type="STRING" id="57577.A0A2K3L8A8"/>
<sequence length="126" mass="14137">MYSRMQFWKISGAEFRLVQNVQENGNLRSKVAQSPDKVLRALEEKKLAREEARNAERLAMHTLHEKTSLVEVFSKNKHQHKGGRGKLATAYMTALLPRLASGKASLTPASLTPASLPWLLFCLVCC</sequence>
<protein>
    <submittedName>
        <fullName evidence="1">Kinetochore protein Nuf2-like</fullName>
    </submittedName>
</protein>
<reference evidence="1 2" key="1">
    <citation type="journal article" date="2014" name="Am. J. Bot.">
        <title>Genome assembly and annotation for red clover (Trifolium pratense; Fabaceae).</title>
        <authorList>
            <person name="Istvanek J."/>
            <person name="Jaros M."/>
            <person name="Krenek A."/>
            <person name="Repkova J."/>
        </authorList>
    </citation>
    <scope>NUCLEOTIDE SEQUENCE [LARGE SCALE GENOMIC DNA]</scope>
    <source>
        <strain evidence="2">cv. Tatra</strain>
        <tissue evidence="1">Young leaves</tissue>
    </source>
</reference>
<evidence type="ECO:0000313" key="2">
    <source>
        <dbReference type="Proteomes" id="UP000236291"/>
    </source>
</evidence>
<accession>A0A2K3L8A8</accession>